<dbReference type="GO" id="GO:0016747">
    <property type="term" value="F:acyltransferase activity, transferring groups other than amino-acyl groups"/>
    <property type="evidence" value="ECO:0007669"/>
    <property type="project" value="InterPro"/>
</dbReference>
<dbReference type="PROSITE" id="PS51186">
    <property type="entry name" value="GNAT"/>
    <property type="match status" value="1"/>
</dbReference>
<dbReference type="EMBL" id="LT671858">
    <property type="protein sequence ID" value="SIM34406.1"/>
    <property type="molecule type" value="Genomic_DNA"/>
</dbReference>
<dbReference type="SUPFAM" id="SSF55729">
    <property type="entry name" value="Acyl-CoA N-acyltransferases (Nat)"/>
    <property type="match status" value="1"/>
</dbReference>
<name>A0A1N5SEG8_9ARCH</name>
<dbReference type="Pfam" id="PF13302">
    <property type="entry name" value="Acetyltransf_3"/>
    <property type="match status" value="1"/>
</dbReference>
<evidence type="ECO:0000313" key="6">
    <source>
        <dbReference type="Proteomes" id="UP000195607"/>
    </source>
</evidence>
<comment type="similarity">
    <text evidence="3">Belongs to the acetyltransferase family. RimJ subfamily.</text>
</comment>
<dbReference type="AlphaFoldDB" id="A0A1N5SEG8"/>
<sequence>MERVIICSGDHVSLAVLVREDAPVLYRIINDPEVHRFLSSPSRIYSLVDEYEWIDNSANIYEKSVNFAIIENKTKEVTGIIGINPIDSDRNGHVGYFLSRDKWGMGYMTESLKLMVEFSFNTMNLRKLYTNVYKPNEASKKVLEKNGFKHSGTMKDHHFVPGYGYVDEFYYELINKNYK</sequence>
<keyword evidence="1 5" id="KW-0808">Transferase</keyword>
<accession>A0A1N5SEG8</accession>
<dbReference type="PANTHER" id="PTHR43792">
    <property type="entry name" value="GNAT FAMILY, PUTATIVE (AFU_ORTHOLOGUE AFUA_3G00765)-RELATED-RELATED"/>
    <property type="match status" value="1"/>
</dbReference>
<dbReference type="InterPro" id="IPR016181">
    <property type="entry name" value="Acyl_CoA_acyltransferase"/>
</dbReference>
<evidence type="ECO:0000256" key="3">
    <source>
        <dbReference type="ARBA" id="ARBA00038502"/>
    </source>
</evidence>
<reference evidence="5 6" key="1">
    <citation type="submission" date="2016-04" db="EMBL/GenBank/DDBJ databases">
        <authorList>
            <person name="Evans L.H."/>
            <person name="Alamgir A."/>
            <person name="Owens N."/>
            <person name="Weber N.D."/>
            <person name="Virtaneva K."/>
            <person name="Barbian K."/>
            <person name="Babar A."/>
            <person name="Rosenke K."/>
        </authorList>
    </citation>
    <scope>NUCLEOTIDE SEQUENCE [LARGE SCALE GENOMIC DNA]</scope>
    <source>
        <strain evidence="6">S5(T) (JCM 30642 \VKM B-2941)</strain>
    </source>
</reference>
<evidence type="ECO:0000256" key="1">
    <source>
        <dbReference type="ARBA" id="ARBA00022679"/>
    </source>
</evidence>
<proteinExistence type="inferred from homology"/>
<dbReference type="PANTHER" id="PTHR43792:SF8">
    <property type="entry name" value="[RIBOSOMAL PROTEIN US5]-ALANINE N-ACETYLTRANSFERASE"/>
    <property type="match status" value="1"/>
</dbReference>
<evidence type="ECO:0000259" key="4">
    <source>
        <dbReference type="PROSITE" id="PS51186"/>
    </source>
</evidence>
<evidence type="ECO:0000313" key="5">
    <source>
        <dbReference type="EMBL" id="SIM34406.1"/>
    </source>
</evidence>
<organism evidence="5 6">
    <name type="scientific">Cuniculiplasma divulgatum</name>
    <dbReference type="NCBI Taxonomy" id="1673428"/>
    <lineage>
        <taxon>Archaea</taxon>
        <taxon>Methanobacteriati</taxon>
        <taxon>Thermoplasmatota</taxon>
        <taxon>Thermoplasmata</taxon>
        <taxon>Thermoplasmatales</taxon>
        <taxon>Cuniculiplasmataceae</taxon>
        <taxon>Cuniculiplasma</taxon>
    </lineage>
</organism>
<dbReference type="Proteomes" id="UP000195607">
    <property type="component" value="Chromosome I"/>
</dbReference>
<dbReference type="Gene3D" id="3.40.630.30">
    <property type="match status" value="1"/>
</dbReference>
<dbReference type="InterPro" id="IPR051531">
    <property type="entry name" value="N-acetyltransferase"/>
</dbReference>
<keyword evidence="2" id="KW-0012">Acyltransferase</keyword>
<protein>
    <submittedName>
        <fullName evidence="5">Ribosomal-protein-serine acetyltransferase</fullName>
    </submittedName>
</protein>
<feature type="domain" description="N-acetyltransferase" evidence="4">
    <location>
        <begin position="12"/>
        <end position="172"/>
    </location>
</feature>
<dbReference type="GeneID" id="41587498"/>
<dbReference type="RefSeq" id="WP_148689464.1">
    <property type="nucleotide sequence ID" value="NZ_LT671858.1"/>
</dbReference>
<gene>
    <name evidence="5" type="ORF">CSP5_0194</name>
</gene>
<dbReference type="InterPro" id="IPR000182">
    <property type="entry name" value="GNAT_dom"/>
</dbReference>
<evidence type="ECO:0000256" key="2">
    <source>
        <dbReference type="ARBA" id="ARBA00023315"/>
    </source>
</evidence>